<dbReference type="EMBL" id="SRLO01001314">
    <property type="protein sequence ID" value="TNN39037.1"/>
    <property type="molecule type" value="Genomic_DNA"/>
</dbReference>
<evidence type="ECO:0000256" key="1">
    <source>
        <dbReference type="SAM" id="MobiDB-lite"/>
    </source>
</evidence>
<proteinExistence type="predicted"/>
<organism evidence="2 3">
    <name type="scientific">Liparis tanakae</name>
    <name type="common">Tanaka's snailfish</name>
    <dbReference type="NCBI Taxonomy" id="230148"/>
    <lineage>
        <taxon>Eukaryota</taxon>
        <taxon>Metazoa</taxon>
        <taxon>Chordata</taxon>
        <taxon>Craniata</taxon>
        <taxon>Vertebrata</taxon>
        <taxon>Euteleostomi</taxon>
        <taxon>Actinopterygii</taxon>
        <taxon>Neopterygii</taxon>
        <taxon>Teleostei</taxon>
        <taxon>Neoteleostei</taxon>
        <taxon>Acanthomorphata</taxon>
        <taxon>Eupercaria</taxon>
        <taxon>Perciformes</taxon>
        <taxon>Cottioidei</taxon>
        <taxon>Cottales</taxon>
        <taxon>Liparidae</taxon>
        <taxon>Liparis</taxon>
    </lineage>
</organism>
<reference evidence="2 3" key="1">
    <citation type="submission" date="2019-03" db="EMBL/GenBank/DDBJ databases">
        <title>First draft genome of Liparis tanakae, snailfish: a comprehensive survey of snailfish specific genes.</title>
        <authorList>
            <person name="Kim W."/>
            <person name="Song I."/>
            <person name="Jeong J.-H."/>
            <person name="Kim D."/>
            <person name="Kim S."/>
            <person name="Ryu S."/>
            <person name="Song J.Y."/>
            <person name="Lee S.K."/>
        </authorList>
    </citation>
    <scope>NUCLEOTIDE SEQUENCE [LARGE SCALE GENOMIC DNA]</scope>
    <source>
        <tissue evidence="2">Muscle</tissue>
    </source>
</reference>
<dbReference type="Proteomes" id="UP000314294">
    <property type="component" value="Unassembled WGS sequence"/>
</dbReference>
<feature type="compositionally biased region" description="Low complexity" evidence="1">
    <location>
        <begin position="24"/>
        <end position="35"/>
    </location>
</feature>
<feature type="compositionally biased region" description="Polar residues" evidence="1">
    <location>
        <begin position="72"/>
        <end position="81"/>
    </location>
</feature>
<accession>A0A4Z2FCX6</accession>
<keyword evidence="3" id="KW-1185">Reference proteome</keyword>
<sequence length="81" mass="8603">MAGRPSGLFMLAELYWKPRRNSRSRSAAPSSTRPTAAPPPPPPEPRRDKSGGGCAARVPSPNDDFQLGPPSFSESPRGSSL</sequence>
<comment type="caution">
    <text evidence="2">The sequence shown here is derived from an EMBL/GenBank/DDBJ whole genome shotgun (WGS) entry which is preliminary data.</text>
</comment>
<dbReference type="AlphaFoldDB" id="A0A4Z2FCX6"/>
<evidence type="ECO:0000313" key="2">
    <source>
        <dbReference type="EMBL" id="TNN39037.1"/>
    </source>
</evidence>
<protein>
    <submittedName>
        <fullName evidence="2">Uncharacterized protein</fullName>
    </submittedName>
</protein>
<gene>
    <name evidence="2" type="ORF">EYF80_050786</name>
</gene>
<name>A0A4Z2FCX6_9TELE</name>
<feature type="region of interest" description="Disordered" evidence="1">
    <location>
        <begin position="17"/>
        <end position="81"/>
    </location>
</feature>
<evidence type="ECO:0000313" key="3">
    <source>
        <dbReference type="Proteomes" id="UP000314294"/>
    </source>
</evidence>